<evidence type="ECO:0000256" key="1">
    <source>
        <dbReference type="SAM" id="SignalP"/>
    </source>
</evidence>
<evidence type="ECO:0008006" key="4">
    <source>
        <dbReference type="Google" id="ProtNLM"/>
    </source>
</evidence>
<dbReference type="PROSITE" id="PS51257">
    <property type="entry name" value="PROKAR_LIPOPROTEIN"/>
    <property type="match status" value="1"/>
</dbReference>
<dbReference type="Proteomes" id="UP001262754">
    <property type="component" value="Unassembled WGS sequence"/>
</dbReference>
<comment type="caution">
    <text evidence="2">The sequence shown here is derived from an EMBL/GenBank/DDBJ whole genome shotgun (WGS) entry which is preliminary data.</text>
</comment>
<keyword evidence="3" id="KW-1185">Reference proteome</keyword>
<dbReference type="SUPFAM" id="SSF53474">
    <property type="entry name" value="alpha/beta-Hydrolases"/>
    <property type="match status" value="1"/>
</dbReference>
<reference evidence="2 3" key="1">
    <citation type="submission" date="2023-07" db="EMBL/GenBank/DDBJ databases">
        <title>Sorghum-associated microbial communities from plants grown in Nebraska, USA.</title>
        <authorList>
            <person name="Schachtman D."/>
        </authorList>
    </citation>
    <scope>NUCLEOTIDE SEQUENCE [LARGE SCALE GENOMIC DNA]</scope>
    <source>
        <strain evidence="2 3">DS2154</strain>
    </source>
</reference>
<name>A0ABU1MUE9_9CAUL</name>
<dbReference type="Gene3D" id="3.40.50.1820">
    <property type="entry name" value="alpha/beta hydrolase"/>
    <property type="match status" value="1"/>
</dbReference>
<accession>A0ABU1MUE9</accession>
<dbReference type="RefSeq" id="WP_310029019.1">
    <property type="nucleotide sequence ID" value="NZ_JAVDRL010000002.1"/>
</dbReference>
<dbReference type="Pfam" id="PF11288">
    <property type="entry name" value="DUF3089"/>
    <property type="match status" value="1"/>
</dbReference>
<keyword evidence="1" id="KW-0732">Signal</keyword>
<sequence length="388" mass="40856">MSRKLWAALGLVTALGLGAAACAQPAPAGPVAPNDYTKDENWLCRPGRDDACAADQTATVVQADGSTHIESFKADPDAPIDCFYVYPTVSSDPGGNSDMTPDLPEKAVADQQFARFGQVCKLYAPSYRQVTIAALRKVMMGQASNGDGELAYADVLAAWKDYLARDNHGRGVVLVGHSQGSRILLRLIKEEIDGKPAQKQLVSALILGMNTPVDPATDAYGSLPLCRKAGQTGCVISYVSFRADSPPPASSKFFGKVAEPGMKAACVNPAALAGGSAPLRSYFADRTIMGTAMRPATVWTKDATVSTPFVELPGLVSAECVSSGGFDYLAVTVHPDKADPRTDNIPGDLLVLGQPLKDWGLHLVDVNLTMGDLVAVVGEQAKAYAAVR</sequence>
<protein>
    <recommendedName>
        <fullName evidence="4">DUF3089 family protein</fullName>
    </recommendedName>
</protein>
<evidence type="ECO:0000313" key="2">
    <source>
        <dbReference type="EMBL" id="MDR6529804.1"/>
    </source>
</evidence>
<dbReference type="InterPro" id="IPR021440">
    <property type="entry name" value="DUF3089"/>
</dbReference>
<dbReference type="EMBL" id="JAVDRL010000002">
    <property type="protein sequence ID" value="MDR6529804.1"/>
    <property type="molecule type" value="Genomic_DNA"/>
</dbReference>
<proteinExistence type="predicted"/>
<feature type="signal peptide" evidence="1">
    <location>
        <begin position="1"/>
        <end position="28"/>
    </location>
</feature>
<gene>
    <name evidence="2" type="ORF">J2800_000528</name>
</gene>
<dbReference type="InterPro" id="IPR029058">
    <property type="entry name" value="AB_hydrolase_fold"/>
</dbReference>
<organism evidence="2 3">
    <name type="scientific">Caulobacter rhizosphaerae</name>
    <dbReference type="NCBI Taxonomy" id="2010972"/>
    <lineage>
        <taxon>Bacteria</taxon>
        <taxon>Pseudomonadati</taxon>
        <taxon>Pseudomonadota</taxon>
        <taxon>Alphaproteobacteria</taxon>
        <taxon>Caulobacterales</taxon>
        <taxon>Caulobacteraceae</taxon>
        <taxon>Caulobacter</taxon>
    </lineage>
</organism>
<feature type="chain" id="PRO_5045645964" description="DUF3089 family protein" evidence="1">
    <location>
        <begin position="29"/>
        <end position="388"/>
    </location>
</feature>
<evidence type="ECO:0000313" key="3">
    <source>
        <dbReference type="Proteomes" id="UP001262754"/>
    </source>
</evidence>